<sequence length="177" mass="19753">MAMTAAIDTRVAYRRLSRKPILDLCSWAADLDAFTRCLAEAARLPDRLSDHGTLRELVLEVARRNHRLQPVGTRWRRDAAQAWHRAIVDSVAESTEGELESLIEELLANDRQMARLAVAACVDCVRPLPRWLPELAQTTPPEVHKRMHAAMTRIAREGGSSALPALYEAAIRVATPT</sequence>
<dbReference type="RefSeq" id="WP_179831645.1">
    <property type="nucleotide sequence ID" value="NZ_BMRD01000005.1"/>
</dbReference>
<gene>
    <name evidence="1" type="ORF">BJ999_000378</name>
</gene>
<proteinExistence type="predicted"/>
<keyword evidence="2" id="KW-1185">Reference proteome</keyword>
<evidence type="ECO:0000313" key="1">
    <source>
        <dbReference type="EMBL" id="NYE10082.1"/>
    </source>
</evidence>
<dbReference type="Proteomes" id="UP000591272">
    <property type="component" value="Unassembled WGS sequence"/>
</dbReference>
<organism evidence="1 2">
    <name type="scientific">Actinomadura citrea</name>
    <dbReference type="NCBI Taxonomy" id="46158"/>
    <lineage>
        <taxon>Bacteria</taxon>
        <taxon>Bacillati</taxon>
        <taxon>Actinomycetota</taxon>
        <taxon>Actinomycetes</taxon>
        <taxon>Streptosporangiales</taxon>
        <taxon>Thermomonosporaceae</taxon>
        <taxon>Actinomadura</taxon>
    </lineage>
</organism>
<dbReference type="EMBL" id="JACCBT010000001">
    <property type="protein sequence ID" value="NYE10082.1"/>
    <property type="molecule type" value="Genomic_DNA"/>
</dbReference>
<protein>
    <submittedName>
        <fullName evidence="1">Uncharacterized protein</fullName>
    </submittedName>
</protein>
<dbReference type="AlphaFoldDB" id="A0A7Y9G549"/>
<evidence type="ECO:0000313" key="2">
    <source>
        <dbReference type="Proteomes" id="UP000591272"/>
    </source>
</evidence>
<accession>A0A7Y9G549</accession>
<name>A0A7Y9G549_9ACTN</name>
<comment type="caution">
    <text evidence="1">The sequence shown here is derived from an EMBL/GenBank/DDBJ whole genome shotgun (WGS) entry which is preliminary data.</text>
</comment>
<reference evidence="1 2" key="1">
    <citation type="submission" date="2020-07" db="EMBL/GenBank/DDBJ databases">
        <title>Sequencing the genomes of 1000 actinobacteria strains.</title>
        <authorList>
            <person name="Klenk H.-P."/>
        </authorList>
    </citation>
    <scope>NUCLEOTIDE SEQUENCE [LARGE SCALE GENOMIC DNA]</scope>
    <source>
        <strain evidence="1 2">DSM 43461</strain>
    </source>
</reference>